<evidence type="ECO:0000256" key="1">
    <source>
        <dbReference type="SAM" id="SignalP"/>
    </source>
</evidence>
<evidence type="ECO:0000313" key="2">
    <source>
        <dbReference type="EMBL" id="MBX49343.1"/>
    </source>
</evidence>
<accession>A0A2P2P3W9</accession>
<proteinExistence type="predicted"/>
<protein>
    <submittedName>
        <fullName evidence="2">Cyclin-B1-2-like</fullName>
    </submittedName>
</protein>
<keyword evidence="1" id="KW-0732">Signal</keyword>
<feature type="signal peptide" evidence="1">
    <location>
        <begin position="1"/>
        <end position="18"/>
    </location>
</feature>
<dbReference type="AlphaFoldDB" id="A0A2P2P3W9"/>
<reference evidence="2" key="1">
    <citation type="submission" date="2018-02" db="EMBL/GenBank/DDBJ databases">
        <title>Rhizophora mucronata_Transcriptome.</title>
        <authorList>
            <person name="Meera S.P."/>
            <person name="Sreeshan A."/>
            <person name="Augustine A."/>
        </authorList>
    </citation>
    <scope>NUCLEOTIDE SEQUENCE</scope>
    <source>
        <tissue evidence="2">Leaf</tissue>
    </source>
</reference>
<feature type="chain" id="PRO_5015174516" evidence="1">
    <location>
        <begin position="19"/>
        <end position="50"/>
    </location>
</feature>
<name>A0A2P2P3W9_RHIMU</name>
<organism evidence="2">
    <name type="scientific">Rhizophora mucronata</name>
    <name type="common">Asiatic mangrove</name>
    <dbReference type="NCBI Taxonomy" id="61149"/>
    <lineage>
        <taxon>Eukaryota</taxon>
        <taxon>Viridiplantae</taxon>
        <taxon>Streptophyta</taxon>
        <taxon>Embryophyta</taxon>
        <taxon>Tracheophyta</taxon>
        <taxon>Spermatophyta</taxon>
        <taxon>Magnoliopsida</taxon>
        <taxon>eudicotyledons</taxon>
        <taxon>Gunneridae</taxon>
        <taxon>Pentapetalae</taxon>
        <taxon>rosids</taxon>
        <taxon>fabids</taxon>
        <taxon>Malpighiales</taxon>
        <taxon>Rhizophoraceae</taxon>
        <taxon>Rhizophora</taxon>
    </lineage>
</organism>
<sequence>MCFELIYVLLAVLELSRAWQVSGSRREEILSKLHLLCGWFFNALKVGSQC</sequence>
<dbReference type="EMBL" id="GGEC01068859">
    <property type="protein sequence ID" value="MBX49343.1"/>
    <property type="molecule type" value="Transcribed_RNA"/>
</dbReference>